<dbReference type="Pfam" id="PF04122">
    <property type="entry name" value="CW_binding_2"/>
    <property type="match status" value="3"/>
</dbReference>
<dbReference type="Gene3D" id="3.40.50.12090">
    <property type="match status" value="2"/>
</dbReference>
<evidence type="ECO:0000256" key="1">
    <source>
        <dbReference type="SAM" id="MobiDB-lite"/>
    </source>
</evidence>
<reference evidence="3 4" key="1">
    <citation type="journal article" date="2019" name="Int. J. Syst. Evol. Microbiol.">
        <title>The Global Catalogue of Microorganisms (GCM) 10K type strain sequencing project: providing services to taxonomists for standard genome sequencing and annotation.</title>
        <authorList>
            <consortium name="The Broad Institute Genomics Platform"/>
            <consortium name="The Broad Institute Genome Sequencing Center for Infectious Disease"/>
            <person name="Wu L."/>
            <person name="Ma J."/>
        </authorList>
    </citation>
    <scope>NUCLEOTIDE SEQUENCE [LARGE SCALE GENOMIC DNA]</scope>
    <source>
        <strain evidence="3 4">JCM 16117</strain>
    </source>
</reference>
<dbReference type="PANTHER" id="PTHR30032">
    <property type="entry name" value="N-ACETYLMURAMOYL-L-ALANINE AMIDASE-RELATED"/>
    <property type="match status" value="1"/>
</dbReference>
<evidence type="ECO:0000313" key="4">
    <source>
        <dbReference type="Proteomes" id="UP001500929"/>
    </source>
</evidence>
<feature type="signal peptide" evidence="2">
    <location>
        <begin position="1"/>
        <end position="20"/>
    </location>
</feature>
<feature type="region of interest" description="Disordered" evidence="1">
    <location>
        <begin position="322"/>
        <end position="341"/>
    </location>
</feature>
<dbReference type="Proteomes" id="UP001500929">
    <property type="component" value="Unassembled WGS sequence"/>
</dbReference>
<dbReference type="InterPro" id="IPR011042">
    <property type="entry name" value="6-blade_b-propeller_TolB-like"/>
</dbReference>
<feature type="chain" id="PRO_5045115380" description="Cell wall-binding repeat-containing protein" evidence="2">
    <location>
        <begin position="21"/>
        <end position="740"/>
    </location>
</feature>
<organism evidence="3 4">
    <name type="scientific">Herbiconiux moechotypicola</name>
    <dbReference type="NCBI Taxonomy" id="637393"/>
    <lineage>
        <taxon>Bacteria</taxon>
        <taxon>Bacillati</taxon>
        <taxon>Actinomycetota</taxon>
        <taxon>Actinomycetes</taxon>
        <taxon>Micrococcales</taxon>
        <taxon>Microbacteriaceae</taxon>
        <taxon>Herbiconiux</taxon>
    </lineage>
</organism>
<gene>
    <name evidence="3" type="ORF">GCM10009851_23880</name>
</gene>
<dbReference type="InterPro" id="IPR051922">
    <property type="entry name" value="Bact_Sporulation_Assoc"/>
</dbReference>
<evidence type="ECO:0000256" key="2">
    <source>
        <dbReference type="SAM" id="SignalP"/>
    </source>
</evidence>
<dbReference type="PANTHER" id="PTHR30032:SF8">
    <property type="entry name" value="GERMINATION-SPECIFIC N-ACETYLMURAMOYL-L-ALANINE AMIDASE"/>
    <property type="match status" value="1"/>
</dbReference>
<sequence>MAAVAALGAGLLVAPGAAQSAEFAATAPPPIVVASTARDGAHLGGNGVSSEVDMTPDGAYQVFTSSSTDLVSTPVPSGTTQVYLRDTAFGSVRLISQSPLGGRGGNGPSTRPAVSDDGQTIAFLSSASDLVDGYSAPGVQAYVWSRATGLIRQAFSSEFPPNAWVTDLDLSGDGKTVSLVTSATNLTSIPTYNKPQVYRAVVNGTGAELISVGDTGTASVGGSSEPSISKDGSVVAFTAIDLQVDGSVPRGRQVVRYASGETPRMKAVSRVDGRFANGESFEPGISADGEGVAFTSTSTDLTSEALDGRRQVFHRDMRSSRVRLVSSTPHRGGVASGESYSPSMGADGVRIGFVSTATDLVPGADGTPQVYVGDSYTARIWLASRGTTGVLADREPDHPVIDARGMSVAFESTATSLVPGATGRQVFLASGYSRGKVERIGGADRYEVSAAISARTFPPGVPVVYVASGEGYADALSGSAMAGAQSGPVLLTRKGAVPASILRELQRLKPARIVVLGGLNTVDDAVLSILTPMAAKVERVAGADRYETSVLVSASWNRTGPTYIGQQAYIASGENFPDALAGSAAAGAHRAPVLLTRRDTIEASLVGEITRIKAEDVVVLGGTNSISDSFVEGFGVIKPTRRIGGQDRYAVAASVVNELPAVNTTAELFIASGETYPDALSAGAAAVQSGSPVLLVTKTTIPDSVRAALARYSPTSITVLGGTNTVSDAVLADLEQYLKR</sequence>
<dbReference type="InterPro" id="IPR007253">
    <property type="entry name" value="Cell_wall-bd_2"/>
</dbReference>
<dbReference type="SUPFAM" id="SSF82171">
    <property type="entry name" value="DPP6 N-terminal domain-like"/>
    <property type="match status" value="1"/>
</dbReference>
<dbReference type="InterPro" id="IPR011659">
    <property type="entry name" value="WD40"/>
</dbReference>
<evidence type="ECO:0000313" key="3">
    <source>
        <dbReference type="EMBL" id="GAA2238047.1"/>
    </source>
</evidence>
<protein>
    <recommendedName>
        <fullName evidence="5">Cell wall-binding repeat-containing protein</fullName>
    </recommendedName>
</protein>
<dbReference type="Gene3D" id="2.120.10.30">
    <property type="entry name" value="TolB, C-terminal domain"/>
    <property type="match status" value="1"/>
</dbReference>
<name>A0ABN3DPC1_9MICO</name>
<keyword evidence="4" id="KW-1185">Reference proteome</keyword>
<proteinExistence type="predicted"/>
<dbReference type="Pfam" id="PF07676">
    <property type="entry name" value="PD40"/>
    <property type="match status" value="1"/>
</dbReference>
<keyword evidence="2" id="KW-0732">Signal</keyword>
<accession>A0ABN3DPC1</accession>
<dbReference type="EMBL" id="BAAAQY010000006">
    <property type="protein sequence ID" value="GAA2238047.1"/>
    <property type="molecule type" value="Genomic_DNA"/>
</dbReference>
<evidence type="ECO:0008006" key="5">
    <source>
        <dbReference type="Google" id="ProtNLM"/>
    </source>
</evidence>
<comment type="caution">
    <text evidence="3">The sequence shown here is derived from an EMBL/GenBank/DDBJ whole genome shotgun (WGS) entry which is preliminary data.</text>
</comment>